<dbReference type="KEGG" id="bsan:CHH28_05175"/>
<dbReference type="SUPFAM" id="SSF46785">
    <property type="entry name" value="Winged helix' DNA-binding domain"/>
    <property type="match status" value="1"/>
</dbReference>
<dbReference type="EMBL" id="CP022530">
    <property type="protein sequence ID" value="ASP38111.1"/>
    <property type="molecule type" value="Genomic_DNA"/>
</dbReference>
<keyword evidence="4" id="KW-0804">Transcription</keyword>
<sequence>MDRLELLKALLAVAEEGSFTRAAHKLNSSNQLVSKYVSELESQLSVRLFNRTTRRVHLTEAGQQALLHARRILESYADMENHFSQYQGAISGRLNISAPVSFSTLHLAPLLQSFKQHYPDVCVNLELSDRKVDVVEEGFDVVLRIGHLKDSSLVAKKIAPVRLVMCASPSYLRANGVPNQPEDLNAEHFLRYSYMEFEPANSQLIQVLKSYAHSKPSAMVANNGEVLKSAAVVGDGYVLQPTFIVGEALRQGQLITILDDFEVEPLGLYAVYPHRKLVAPKLRVFIDFLSGYFGDPPYWDQFDQV</sequence>
<proteinExistence type="inferred from homology"/>
<evidence type="ECO:0000313" key="7">
    <source>
        <dbReference type="Proteomes" id="UP000202440"/>
    </source>
</evidence>
<dbReference type="Proteomes" id="UP000202440">
    <property type="component" value="Chromosome"/>
</dbReference>
<keyword evidence="3" id="KW-0238">DNA-binding</keyword>
<evidence type="ECO:0000256" key="1">
    <source>
        <dbReference type="ARBA" id="ARBA00009437"/>
    </source>
</evidence>
<comment type="similarity">
    <text evidence="1">Belongs to the LysR transcriptional regulatory family.</text>
</comment>
<evidence type="ECO:0000256" key="4">
    <source>
        <dbReference type="ARBA" id="ARBA00023163"/>
    </source>
</evidence>
<reference evidence="6 7" key="1">
    <citation type="submission" date="2017-07" db="EMBL/GenBank/DDBJ databases">
        <title>Annotated genome sequence of Bacterioplanes sanyensis isolated from Red Sea.</title>
        <authorList>
            <person name="Rehman Z.U."/>
        </authorList>
    </citation>
    <scope>NUCLEOTIDE SEQUENCE [LARGE SCALE GENOMIC DNA]</scope>
    <source>
        <strain evidence="6 7">NV9</strain>
    </source>
</reference>
<dbReference type="OrthoDB" id="9815676at2"/>
<dbReference type="GO" id="GO:0003700">
    <property type="term" value="F:DNA-binding transcription factor activity"/>
    <property type="evidence" value="ECO:0007669"/>
    <property type="project" value="InterPro"/>
</dbReference>
<keyword evidence="7" id="KW-1185">Reference proteome</keyword>
<dbReference type="Gene3D" id="3.40.190.290">
    <property type="match status" value="1"/>
</dbReference>
<dbReference type="Pfam" id="PF03466">
    <property type="entry name" value="LysR_substrate"/>
    <property type="match status" value="1"/>
</dbReference>
<organism evidence="6 7">
    <name type="scientific">Bacterioplanes sanyensis</name>
    <dbReference type="NCBI Taxonomy" id="1249553"/>
    <lineage>
        <taxon>Bacteria</taxon>
        <taxon>Pseudomonadati</taxon>
        <taxon>Pseudomonadota</taxon>
        <taxon>Gammaproteobacteria</taxon>
        <taxon>Oceanospirillales</taxon>
        <taxon>Oceanospirillaceae</taxon>
        <taxon>Bacterioplanes</taxon>
    </lineage>
</organism>
<dbReference type="InterPro" id="IPR000847">
    <property type="entry name" value="LysR_HTH_N"/>
</dbReference>
<keyword evidence="2" id="KW-0805">Transcription regulation</keyword>
<gene>
    <name evidence="6" type="ORF">CHH28_05175</name>
</gene>
<dbReference type="PANTHER" id="PTHR30537">
    <property type="entry name" value="HTH-TYPE TRANSCRIPTIONAL REGULATOR"/>
    <property type="match status" value="1"/>
</dbReference>
<dbReference type="AlphaFoldDB" id="A0A222FI67"/>
<dbReference type="Gene3D" id="1.10.10.10">
    <property type="entry name" value="Winged helix-like DNA-binding domain superfamily/Winged helix DNA-binding domain"/>
    <property type="match status" value="1"/>
</dbReference>
<name>A0A222FI67_9GAMM</name>
<accession>A0A222FI67</accession>
<dbReference type="PANTHER" id="PTHR30537:SF5">
    <property type="entry name" value="HTH-TYPE TRANSCRIPTIONAL ACTIVATOR TTDR-RELATED"/>
    <property type="match status" value="1"/>
</dbReference>
<evidence type="ECO:0000256" key="2">
    <source>
        <dbReference type="ARBA" id="ARBA00023015"/>
    </source>
</evidence>
<dbReference type="InterPro" id="IPR036388">
    <property type="entry name" value="WH-like_DNA-bd_sf"/>
</dbReference>
<dbReference type="Pfam" id="PF00126">
    <property type="entry name" value="HTH_1"/>
    <property type="match status" value="1"/>
</dbReference>
<dbReference type="GO" id="GO:0006351">
    <property type="term" value="P:DNA-templated transcription"/>
    <property type="evidence" value="ECO:0007669"/>
    <property type="project" value="TreeGrafter"/>
</dbReference>
<dbReference type="InterPro" id="IPR036390">
    <property type="entry name" value="WH_DNA-bd_sf"/>
</dbReference>
<dbReference type="FunFam" id="1.10.10.10:FF:000001">
    <property type="entry name" value="LysR family transcriptional regulator"/>
    <property type="match status" value="1"/>
</dbReference>
<dbReference type="PROSITE" id="PS50931">
    <property type="entry name" value="HTH_LYSR"/>
    <property type="match status" value="1"/>
</dbReference>
<evidence type="ECO:0000259" key="5">
    <source>
        <dbReference type="PROSITE" id="PS50931"/>
    </source>
</evidence>
<dbReference type="InterPro" id="IPR058163">
    <property type="entry name" value="LysR-type_TF_proteobact-type"/>
</dbReference>
<dbReference type="RefSeq" id="WP_094059310.1">
    <property type="nucleotide sequence ID" value="NZ_CP022530.1"/>
</dbReference>
<dbReference type="GO" id="GO:0043565">
    <property type="term" value="F:sequence-specific DNA binding"/>
    <property type="evidence" value="ECO:0007669"/>
    <property type="project" value="TreeGrafter"/>
</dbReference>
<protein>
    <submittedName>
        <fullName evidence="6">LysR family transcriptional regulator</fullName>
    </submittedName>
</protein>
<dbReference type="CDD" id="cd08422">
    <property type="entry name" value="PBP2_CrgA_like"/>
    <property type="match status" value="1"/>
</dbReference>
<evidence type="ECO:0000256" key="3">
    <source>
        <dbReference type="ARBA" id="ARBA00023125"/>
    </source>
</evidence>
<evidence type="ECO:0000313" key="6">
    <source>
        <dbReference type="EMBL" id="ASP38111.1"/>
    </source>
</evidence>
<dbReference type="SUPFAM" id="SSF53850">
    <property type="entry name" value="Periplasmic binding protein-like II"/>
    <property type="match status" value="1"/>
</dbReference>
<dbReference type="InterPro" id="IPR005119">
    <property type="entry name" value="LysR_subst-bd"/>
</dbReference>
<feature type="domain" description="HTH lysR-type" evidence="5">
    <location>
        <begin position="1"/>
        <end position="59"/>
    </location>
</feature>